<dbReference type="PANTHER" id="PTHR12911">
    <property type="entry name" value="SAD1/UNC-84-LIKE PROTEIN-RELATED"/>
    <property type="match status" value="1"/>
</dbReference>
<dbReference type="Proteomes" id="UP000094527">
    <property type="component" value="Unassembled WGS sequence"/>
</dbReference>
<feature type="compositionally biased region" description="Low complexity" evidence="7">
    <location>
        <begin position="55"/>
        <end position="67"/>
    </location>
</feature>
<dbReference type="OrthoDB" id="342281at2759"/>
<dbReference type="AlphaFoldDB" id="A0A1D2MFR8"/>
<feature type="compositionally biased region" description="Basic and acidic residues" evidence="7">
    <location>
        <begin position="42"/>
        <end position="54"/>
    </location>
</feature>
<dbReference type="EMBL" id="LJIJ01001441">
    <property type="protein sequence ID" value="ODM91732.1"/>
    <property type="molecule type" value="Genomic_DNA"/>
</dbReference>
<evidence type="ECO:0000256" key="7">
    <source>
        <dbReference type="SAM" id="MobiDB-lite"/>
    </source>
</evidence>
<dbReference type="STRING" id="48709.A0A1D2MFR8"/>
<feature type="compositionally biased region" description="Low complexity" evidence="7">
    <location>
        <begin position="26"/>
        <end position="41"/>
    </location>
</feature>
<reference evidence="9 10" key="1">
    <citation type="journal article" date="2016" name="Genome Biol. Evol.">
        <title>Gene Family Evolution Reflects Adaptation to Soil Environmental Stressors in the Genome of the Collembolan Orchesella cincta.</title>
        <authorList>
            <person name="Faddeeva-Vakhrusheva A."/>
            <person name="Derks M.F."/>
            <person name="Anvar S.Y."/>
            <person name="Agamennone V."/>
            <person name="Suring W."/>
            <person name="Smit S."/>
            <person name="van Straalen N.M."/>
            <person name="Roelofs D."/>
        </authorList>
    </citation>
    <scope>NUCLEOTIDE SEQUENCE [LARGE SCALE GENOMIC DNA]</scope>
    <source>
        <tissue evidence="9">Mixed pool</tissue>
    </source>
</reference>
<keyword evidence="2" id="KW-0812">Transmembrane</keyword>
<evidence type="ECO:0000256" key="4">
    <source>
        <dbReference type="ARBA" id="ARBA00023054"/>
    </source>
</evidence>
<dbReference type="PANTHER" id="PTHR12911:SF8">
    <property type="entry name" value="KLAROID PROTEIN-RELATED"/>
    <property type="match status" value="1"/>
</dbReference>
<dbReference type="GO" id="GO:0043495">
    <property type="term" value="F:protein-membrane adaptor activity"/>
    <property type="evidence" value="ECO:0007669"/>
    <property type="project" value="TreeGrafter"/>
</dbReference>
<dbReference type="Pfam" id="PF07738">
    <property type="entry name" value="Sad1_UNC"/>
    <property type="match status" value="1"/>
</dbReference>
<feature type="domain" description="SUN" evidence="8">
    <location>
        <begin position="416"/>
        <end position="581"/>
    </location>
</feature>
<comment type="caution">
    <text evidence="9">The sequence shown here is derived from an EMBL/GenBank/DDBJ whole genome shotgun (WGS) entry which is preliminary data.</text>
</comment>
<evidence type="ECO:0000313" key="9">
    <source>
        <dbReference type="EMBL" id="ODM91732.1"/>
    </source>
</evidence>
<dbReference type="PROSITE" id="PS51469">
    <property type="entry name" value="SUN"/>
    <property type="match status" value="1"/>
</dbReference>
<comment type="subcellular location">
    <subcellularLocation>
        <location evidence="1">Membrane</location>
    </subcellularLocation>
</comment>
<protein>
    <submittedName>
        <fullName evidence="9">SUN domain-containing protein 1</fullName>
    </submittedName>
</protein>
<keyword evidence="10" id="KW-1185">Reference proteome</keyword>
<keyword evidence="3" id="KW-1133">Transmembrane helix</keyword>
<evidence type="ECO:0000256" key="5">
    <source>
        <dbReference type="ARBA" id="ARBA00023136"/>
    </source>
</evidence>
<accession>A0A1D2MFR8</accession>
<evidence type="ECO:0000256" key="2">
    <source>
        <dbReference type="ARBA" id="ARBA00022692"/>
    </source>
</evidence>
<sequence length="582" mass="64508">MRRGRISVPPSIRLPRIVEVSDEVTEGSFRTSTSSSPSSLSRRSDSTEEEDKRSTSSSRVGVVSSSSNHHHSEHGIAGMRHDHHPQRKSEDRTGSRQSLSSSAAVRMIQHVESTVLRMAQEGTKFGSRVHLRMGTGSFLKRRRLSPARASRAAAKLFQEVTVSIFGRLPRFCSVWLVLLECITSTVYGRLQLRGFPADVDIPEPATSKLNEFDTEAMSTLKYEMAHLKQTVENHESRLTSHETQFKLLRTEISQVISATAASLISSTRVETVEQIIERVLAIPVGETGEGAEVTVGSMFGALREEIRGADLGDKLEMVEQQFQAFSNELVSLKDGMNELEASVELLGQNGKAEMEKFVVPLLITEIGKQIALKNSGDGVPFSGLSIKDVHWMIKRAISKYDADKTGLPDLALESAGGSILSVRNTPAPKLRGSVVKSFWGFRLWSPPNTPRTIIQPGVVPGECWAFEGSVGNVVVKLAVPSRITGFTMEHIPKSVSRYGHIDSAPRLFQVFGLLNEHDNQPDQVHDYGTFAYEDKDEPLQYFSVLNKTFMLYPIVELKILSNHGNPKHTCVYRFRVHGELNS</sequence>
<dbReference type="InterPro" id="IPR012919">
    <property type="entry name" value="SUN_dom"/>
</dbReference>
<proteinExistence type="predicted"/>
<organism evidence="9 10">
    <name type="scientific">Orchesella cincta</name>
    <name type="common">Springtail</name>
    <name type="synonym">Podura cincta</name>
    <dbReference type="NCBI Taxonomy" id="48709"/>
    <lineage>
        <taxon>Eukaryota</taxon>
        <taxon>Metazoa</taxon>
        <taxon>Ecdysozoa</taxon>
        <taxon>Arthropoda</taxon>
        <taxon>Hexapoda</taxon>
        <taxon>Collembola</taxon>
        <taxon>Entomobryomorpha</taxon>
        <taxon>Entomobryoidea</taxon>
        <taxon>Orchesellidae</taxon>
        <taxon>Orchesellinae</taxon>
        <taxon>Orchesella</taxon>
    </lineage>
</organism>
<feature type="region of interest" description="Disordered" evidence="7">
    <location>
        <begin position="1"/>
        <end position="103"/>
    </location>
</feature>
<keyword evidence="5" id="KW-0472">Membrane</keyword>
<evidence type="ECO:0000313" key="10">
    <source>
        <dbReference type="Proteomes" id="UP000094527"/>
    </source>
</evidence>
<gene>
    <name evidence="9" type="ORF">Ocin01_14948</name>
</gene>
<name>A0A1D2MFR8_ORCCI</name>
<feature type="coiled-coil region" evidence="6">
    <location>
        <begin position="217"/>
        <end position="251"/>
    </location>
</feature>
<dbReference type="InterPro" id="IPR045119">
    <property type="entry name" value="SUN1-5"/>
</dbReference>
<evidence type="ECO:0000256" key="3">
    <source>
        <dbReference type="ARBA" id="ARBA00022989"/>
    </source>
</evidence>
<evidence type="ECO:0000259" key="8">
    <source>
        <dbReference type="PROSITE" id="PS51469"/>
    </source>
</evidence>
<keyword evidence="4 6" id="KW-0175">Coiled coil</keyword>
<dbReference type="GO" id="GO:0034993">
    <property type="term" value="C:meiotic nuclear membrane microtubule tethering complex"/>
    <property type="evidence" value="ECO:0007669"/>
    <property type="project" value="TreeGrafter"/>
</dbReference>
<dbReference type="FunFam" id="2.60.120.260:FF:000009">
    <property type="entry name" value="SUN domain-containing protein 1 isoform X1"/>
    <property type="match status" value="1"/>
</dbReference>
<evidence type="ECO:0000256" key="6">
    <source>
        <dbReference type="SAM" id="Coils"/>
    </source>
</evidence>
<dbReference type="Gene3D" id="2.60.120.260">
    <property type="entry name" value="Galactose-binding domain-like"/>
    <property type="match status" value="1"/>
</dbReference>
<evidence type="ECO:0000256" key="1">
    <source>
        <dbReference type="ARBA" id="ARBA00004370"/>
    </source>
</evidence>